<feature type="region of interest" description="Disordered" evidence="1">
    <location>
        <begin position="21"/>
        <end position="43"/>
    </location>
</feature>
<proteinExistence type="predicted"/>
<protein>
    <submittedName>
        <fullName evidence="4">Sorbosone dehydrogenase family protein</fullName>
    </submittedName>
</protein>
<dbReference type="Pfam" id="PF22807">
    <property type="entry name" value="TrAA12"/>
    <property type="match status" value="1"/>
</dbReference>
<dbReference type="InterPro" id="IPR054539">
    <property type="entry name" value="Beta-prop_PDH"/>
</dbReference>
<dbReference type="KEGG" id="kbs:EPA93_39740"/>
<dbReference type="EMBL" id="CP035758">
    <property type="protein sequence ID" value="QBD81781.1"/>
    <property type="molecule type" value="Genomic_DNA"/>
</dbReference>
<dbReference type="Gene3D" id="2.120.10.30">
    <property type="entry name" value="TolB, C-terminal domain"/>
    <property type="match status" value="1"/>
</dbReference>
<dbReference type="PANTHER" id="PTHR19328:SF53">
    <property type="entry name" value="MEMBRANE PROTEIN"/>
    <property type="match status" value="1"/>
</dbReference>
<evidence type="ECO:0000256" key="1">
    <source>
        <dbReference type="SAM" id="MobiDB-lite"/>
    </source>
</evidence>
<dbReference type="RefSeq" id="WP_129892842.1">
    <property type="nucleotide sequence ID" value="NZ_CP035758.1"/>
</dbReference>
<evidence type="ECO:0000313" key="5">
    <source>
        <dbReference type="Proteomes" id="UP000290365"/>
    </source>
</evidence>
<keyword evidence="2" id="KW-0732">Signal</keyword>
<dbReference type="PROSITE" id="PS51257">
    <property type="entry name" value="PROKAR_LIPOPROTEIN"/>
    <property type="match status" value="1"/>
</dbReference>
<reference evidence="4 5" key="1">
    <citation type="submission" date="2019-01" db="EMBL/GenBank/DDBJ databases">
        <title>Ktedonosporobacter rubrisoli SCAWS-G2.</title>
        <authorList>
            <person name="Huang Y."/>
            <person name="Yan B."/>
        </authorList>
    </citation>
    <scope>NUCLEOTIDE SEQUENCE [LARGE SCALE GENOMIC DNA]</scope>
    <source>
        <strain evidence="4 5">SCAWS-G2</strain>
    </source>
</reference>
<dbReference type="PANTHER" id="PTHR19328">
    <property type="entry name" value="HEDGEHOG-INTERACTING PROTEIN"/>
    <property type="match status" value="1"/>
</dbReference>
<dbReference type="Proteomes" id="UP000290365">
    <property type="component" value="Chromosome"/>
</dbReference>
<dbReference type="InterPro" id="IPR011041">
    <property type="entry name" value="Quinoprot_gluc/sorb_DH_b-prop"/>
</dbReference>
<feature type="domain" description="Pyrroloquinoline quinone-dependent pyranose dehydrogenase beta-propeller" evidence="3">
    <location>
        <begin position="54"/>
        <end position="389"/>
    </location>
</feature>
<dbReference type="OrthoDB" id="9770043at2"/>
<evidence type="ECO:0000313" key="4">
    <source>
        <dbReference type="EMBL" id="QBD81781.1"/>
    </source>
</evidence>
<evidence type="ECO:0000259" key="3">
    <source>
        <dbReference type="Pfam" id="PF22807"/>
    </source>
</evidence>
<name>A0A4V0Z029_KTERU</name>
<feature type="signal peptide" evidence="2">
    <location>
        <begin position="1"/>
        <end position="21"/>
    </location>
</feature>
<keyword evidence="5" id="KW-1185">Reference proteome</keyword>
<accession>A0A4V0Z029</accession>
<feature type="chain" id="PRO_5020507211" evidence="2">
    <location>
        <begin position="22"/>
        <end position="392"/>
    </location>
</feature>
<gene>
    <name evidence="4" type="ORF">EPA93_39740</name>
</gene>
<sequence>MRRILYPFCLVIFLLAGCASASRSSQPPSTTPNPPTTGSTTTAATAASIPGLNLPAGFQISVYARDLNMPRFMSIGPAGVLLVANRGTNSILALLPGSSPQQAGAQRVIASNLNDPTSLVMHDGYLYVGEQTSIARMALGKDLKAGPVERIITDLPAGGQHATRTVLIGPDNHIYVSIGSSCNVCIEKDPHRAAVWEYNLDGSQGKLYARGLRNAVGMAVNPWNQQIWVSVNGRDLMGDNVPPETIYALKDQGDYGWPRCHAGNIIDPDFGRSAAACQGVQQPLVKMQAHSAPLGIDFYPKTATQFPSKYQDSLYIAFHGSWNRNAPTGYKVVRVPLHNGAVAGSAEDFITGWLTNEGPAMGRPVGITFAPDGTLFVSDDKSGVIYHVWYQA</sequence>
<dbReference type="AlphaFoldDB" id="A0A4V0Z029"/>
<organism evidence="4 5">
    <name type="scientific">Ktedonosporobacter rubrisoli</name>
    <dbReference type="NCBI Taxonomy" id="2509675"/>
    <lineage>
        <taxon>Bacteria</taxon>
        <taxon>Bacillati</taxon>
        <taxon>Chloroflexota</taxon>
        <taxon>Ktedonobacteria</taxon>
        <taxon>Ktedonobacterales</taxon>
        <taxon>Ktedonosporobacteraceae</taxon>
        <taxon>Ktedonosporobacter</taxon>
    </lineage>
</organism>
<dbReference type="SUPFAM" id="SSF50952">
    <property type="entry name" value="Soluble quinoprotein glucose dehydrogenase"/>
    <property type="match status" value="1"/>
</dbReference>
<dbReference type="InterPro" id="IPR011042">
    <property type="entry name" value="6-blade_b-propeller_TolB-like"/>
</dbReference>
<evidence type="ECO:0000256" key="2">
    <source>
        <dbReference type="SAM" id="SignalP"/>
    </source>
</evidence>